<keyword evidence="2" id="KW-1185">Reference proteome</keyword>
<dbReference type="Proteomes" id="UP000067626">
    <property type="component" value="Chromosome"/>
</dbReference>
<evidence type="ECO:0008006" key="3">
    <source>
        <dbReference type="Google" id="ProtNLM"/>
    </source>
</evidence>
<dbReference type="CDD" id="cd06462">
    <property type="entry name" value="Peptidase_S24_S26"/>
    <property type="match status" value="1"/>
</dbReference>
<sequence length="150" mass="16012">MGVLLALWEELRQRSGPFHVEMRGASMWPAAPEGSLLAVTPCSVGALSPGELVMFRRGAAVITHRVIRVTACGQVICWGDALLEPDTAVRAEDVLGRVTVVKRGALMVPARSVVRASMRTGWIAVRRMSATAVRVARGVHVRHGAGGHEG</sequence>
<dbReference type="STRING" id="52.CMC5_076850"/>
<dbReference type="OrthoDB" id="2860586at2"/>
<dbReference type="KEGG" id="ccro:CMC5_076850"/>
<reference evidence="1 2" key="1">
    <citation type="submission" date="2015-07" db="EMBL/GenBank/DDBJ databases">
        <title>Genome analysis of myxobacterium Chondromyces crocatus Cm c5 reveals a high potential for natural compound synthesis and the genetic basis for the loss of fruiting body formation.</title>
        <authorList>
            <person name="Zaburannyi N."/>
            <person name="Bunk B."/>
            <person name="Maier J."/>
            <person name="Overmann J."/>
            <person name="Mueller R."/>
        </authorList>
    </citation>
    <scope>NUCLEOTIDE SEQUENCE [LARGE SCALE GENOMIC DNA]</scope>
    <source>
        <strain evidence="1 2">Cm c5</strain>
    </source>
</reference>
<proteinExistence type="predicted"/>
<gene>
    <name evidence="1" type="ORF">CMC5_076850</name>
</gene>
<dbReference type="RefSeq" id="WP_050434915.1">
    <property type="nucleotide sequence ID" value="NZ_CP012159.1"/>
</dbReference>
<dbReference type="AlphaFoldDB" id="A0A0K1ES56"/>
<name>A0A0K1ES56_CHOCO</name>
<evidence type="ECO:0000313" key="2">
    <source>
        <dbReference type="Proteomes" id="UP000067626"/>
    </source>
</evidence>
<organism evidence="1 2">
    <name type="scientific">Chondromyces crocatus</name>
    <dbReference type="NCBI Taxonomy" id="52"/>
    <lineage>
        <taxon>Bacteria</taxon>
        <taxon>Pseudomonadati</taxon>
        <taxon>Myxococcota</taxon>
        <taxon>Polyangia</taxon>
        <taxon>Polyangiales</taxon>
        <taxon>Polyangiaceae</taxon>
        <taxon>Chondromyces</taxon>
    </lineage>
</organism>
<evidence type="ECO:0000313" key="1">
    <source>
        <dbReference type="EMBL" id="AKT43453.1"/>
    </source>
</evidence>
<dbReference type="EMBL" id="CP012159">
    <property type="protein sequence ID" value="AKT43453.1"/>
    <property type="molecule type" value="Genomic_DNA"/>
</dbReference>
<protein>
    <recommendedName>
        <fullName evidence="3">Peptidase S24/S26A/S26B/S26C domain-containing protein</fullName>
    </recommendedName>
</protein>
<accession>A0A0K1ES56</accession>